<keyword evidence="1" id="KW-0812">Transmembrane</keyword>
<reference evidence="3" key="1">
    <citation type="journal article" date="2019" name="Int. J. Syst. Evol. Microbiol.">
        <title>The Global Catalogue of Microorganisms (GCM) 10K type strain sequencing project: providing services to taxonomists for standard genome sequencing and annotation.</title>
        <authorList>
            <consortium name="The Broad Institute Genomics Platform"/>
            <consortium name="The Broad Institute Genome Sequencing Center for Infectious Disease"/>
            <person name="Wu L."/>
            <person name="Ma J."/>
        </authorList>
    </citation>
    <scope>NUCLEOTIDE SEQUENCE [LARGE SCALE GENOMIC DNA]</scope>
    <source>
        <strain evidence="3">CGMCC 1.16455</strain>
    </source>
</reference>
<evidence type="ECO:0008006" key="4">
    <source>
        <dbReference type="Google" id="ProtNLM"/>
    </source>
</evidence>
<sequence>MAPHPDSTHTGGRSRSPLPWILGGVCALIAIVVVLALVAGAVWYFALRQTPEDVIEEYLAAWNSADCETFEEVTTEKFKGEDYTCEVWSDDIEQQEEDGLEFEDEIVSSEVDGDRATVRVSETLTDGSDVSEGAFDCILVRQDGSWLLDDIQIVEETDES</sequence>
<evidence type="ECO:0000313" key="2">
    <source>
        <dbReference type="EMBL" id="MFC5296939.1"/>
    </source>
</evidence>
<comment type="caution">
    <text evidence="2">The sequence shown here is derived from an EMBL/GenBank/DDBJ whole genome shotgun (WGS) entry which is preliminary data.</text>
</comment>
<keyword evidence="1" id="KW-0472">Membrane</keyword>
<protein>
    <recommendedName>
        <fullName evidence="4">DUF4878 domain-containing protein</fullName>
    </recommendedName>
</protein>
<evidence type="ECO:0000313" key="3">
    <source>
        <dbReference type="Proteomes" id="UP001595937"/>
    </source>
</evidence>
<keyword evidence="3" id="KW-1185">Reference proteome</keyword>
<dbReference type="GeneID" id="303298870"/>
<feature type="transmembrane region" description="Helical" evidence="1">
    <location>
        <begin position="20"/>
        <end position="46"/>
    </location>
</feature>
<gene>
    <name evidence="2" type="ORF">ACFPK8_05400</name>
</gene>
<dbReference type="Proteomes" id="UP001595937">
    <property type="component" value="Unassembled WGS sequence"/>
</dbReference>
<dbReference type="Gene3D" id="3.10.450.50">
    <property type="match status" value="1"/>
</dbReference>
<dbReference type="SUPFAM" id="SSF54427">
    <property type="entry name" value="NTF2-like"/>
    <property type="match status" value="1"/>
</dbReference>
<accession>A0ABW0FFT4</accession>
<dbReference type="InterPro" id="IPR032710">
    <property type="entry name" value="NTF2-like_dom_sf"/>
</dbReference>
<organism evidence="2 3">
    <name type="scientific">Brachybacterium tyrofermentans</name>
    <dbReference type="NCBI Taxonomy" id="47848"/>
    <lineage>
        <taxon>Bacteria</taxon>
        <taxon>Bacillati</taxon>
        <taxon>Actinomycetota</taxon>
        <taxon>Actinomycetes</taxon>
        <taxon>Micrococcales</taxon>
        <taxon>Dermabacteraceae</taxon>
        <taxon>Brachybacterium</taxon>
    </lineage>
</organism>
<dbReference type="EMBL" id="JBHSLN010000018">
    <property type="protein sequence ID" value="MFC5296939.1"/>
    <property type="molecule type" value="Genomic_DNA"/>
</dbReference>
<evidence type="ECO:0000256" key="1">
    <source>
        <dbReference type="SAM" id="Phobius"/>
    </source>
</evidence>
<dbReference type="RefSeq" id="WP_343925977.1">
    <property type="nucleotide sequence ID" value="NZ_BAAAIR010000048.1"/>
</dbReference>
<name>A0ABW0FFT4_9MICO</name>
<proteinExistence type="predicted"/>
<keyword evidence="1" id="KW-1133">Transmembrane helix</keyword>